<keyword evidence="2" id="KW-1185">Reference proteome</keyword>
<organism evidence="1 2">
    <name type="scientific">Yaniella flava</name>
    <dbReference type="NCBI Taxonomy" id="287930"/>
    <lineage>
        <taxon>Bacteria</taxon>
        <taxon>Bacillati</taxon>
        <taxon>Actinomycetota</taxon>
        <taxon>Actinomycetes</taxon>
        <taxon>Micrococcales</taxon>
        <taxon>Micrococcaceae</taxon>
        <taxon>Yaniella</taxon>
    </lineage>
</organism>
<dbReference type="EMBL" id="BAAAMN010000005">
    <property type="protein sequence ID" value="GAA2026151.1"/>
    <property type="molecule type" value="Genomic_DNA"/>
</dbReference>
<reference evidence="2" key="1">
    <citation type="journal article" date="2019" name="Int. J. Syst. Evol. Microbiol.">
        <title>The Global Catalogue of Microorganisms (GCM) 10K type strain sequencing project: providing services to taxonomists for standard genome sequencing and annotation.</title>
        <authorList>
            <consortium name="The Broad Institute Genomics Platform"/>
            <consortium name="The Broad Institute Genome Sequencing Center for Infectious Disease"/>
            <person name="Wu L."/>
            <person name="Ma J."/>
        </authorList>
    </citation>
    <scope>NUCLEOTIDE SEQUENCE [LARGE SCALE GENOMIC DNA]</scope>
    <source>
        <strain evidence="2">JCM 13595</strain>
    </source>
</reference>
<accession>A0ABP5FJV8</accession>
<name>A0ABP5FJV8_9MICC</name>
<gene>
    <name evidence="1" type="ORF">GCM10009720_02250</name>
</gene>
<proteinExistence type="predicted"/>
<sequence>MFTACQTDTTPEHSVTSEYLRFTEQPRENDIPDVALNEPALNNIADHYFRYLGVNGSTEFHMARTDHDDTVAQGLCFIAVDTETDDATSQCHGPNDLEPMVVQLDTPVEAFLIPDDTHVDELPEGWSQVRRNVVVITEPERAPEEAEVWLQGAGTREAHTLQRN</sequence>
<comment type="caution">
    <text evidence="1">The sequence shown here is derived from an EMBL/GenBank/DDBJ whole genome shotgun (WGS) entry which is preliminary data.</text>
</comment>
<dbReference type="Proteomes" id="UP001501461">
    <property type="component" value="Unassembled WGS sequence"/>
</dbReference>
<evidence type="ECO:0000313" key="2">
    <source>
        <dbReference type="Proteomes" id="UP001501461"/>
    </source>
</evidence>
<protein>
    <submittedName>
        <fullName evidence="1">Uncharacterized protein</fullName>
    </submittedName>
</protein>
<evidence type="ECO:0000313" key="1">
    <source>
        <dbReference type="EMBL" id="GAA2026151.1"/>
    </source>
</evidence>